<dbReference type="RefSeq" id="WP_196098420.1">
    <property type="nucleotide sequence ID" value="NZ_CP064939.1"/>
</dbReference>
<dbReference type="SUPFAM" id="SSF158745">
    <property type="entry name" value="LanC-like"/>
    <property type="match status" value="1"/>
</dbReference>
<name>A0A7S9PYL4_9SPHI</name>
<dbReference type="AlphaFoldDB" id="A0A7S9PYL4"/>
<dbReference type="Pfam" id="PF05147">
    <property type="entry name" value="LANC_like"/>
    <property type="match status" value="1"/>
</dbReference>
<protein>
    <recommendedName>
        <fullName evidence="3">Lanthionine synthetase C-like protein</fullName>
    </recommendedName>
</protein>
<evidence type="ECO:0008006" key="3">
    <source>
        <dbReference type="Google" id="ProtNLM"/>
    </source>
</evidence>
<dbReference type="GO" id="GO:0031179">
    <property type="term" value="P:peptide modification"/>
    <property type="evidence" value="ECO:0007669"/>
    <property type="project" value="InterPro"/>
</dbReference>
<organism evidence="1 2">
    <name type="scientific">Pedobacter endophyticus</name>
    <dbReference type="NCBI Taxonomy" id="2789740"/>
    <lineage>
        <taxon>Bacteria</taxon>
        <taxon>Pseudomonadati</taxon>
        <taxon>Bacteroidota</taxon>
        <taxon>Sphingobacteriia</taxon>
        <taxon>Sphingobacteriales</taxon>
        <taxon>Sphingobacteriaceae</taxon>
        <taxon>Pedobacter</taxon>
    </lineage>
</organism>
<dbReference type="Proteomes" id="UP000594759">
    <property type="component" value="Chromosome"/>
</dbReference>
<keyword evidence="2" id="KW-1185">Reference proteome</keyword>
<dbReference type="InterPro" id="IPR007822">
    <property type="entry name" value="LANC-like"/>
</dbReference>
<dbReference type="EMBL" id="CP064939">
    <property type="protein sequence ID" value="QPH38945.1"/>
    <property type="molecule type" value="Genomic_DNA"/>
</dbReference>
<dbReference type="KEGG" id="pex:IZT61_18055"/>
<proteinExistence type="predicted"/>
<reference evidence="1 2" key="1">
    <citation type="submission" date="2020-11" db="EMBL/GenBank/DDBJ databases">
        <title>Pedobacter endophytica, an endophytic bacteria isolated form Carex pumila.</title>
        <authorList>
            <person name="Peng Y."/>
            <person name="Jiang L."/>
            <person name="Lee J."/>
        </authorList>
    </citation>
    <scope>NUCLEOTIDE SEQUENCE [LARGE SCALE GENOMIC DNA]</scope>
    <source>
        <strain evidence="1 2">JBR3-12</strain>
    </source>
</reference>
<evidence type="ECO:0000313" key="1">
    <source>
        <dbReference type="EMBL" id="QPH38945.1"/>
    </source>
</evidence>
<dbReference type="Gene3D" id="1.50.10.20">
    <property type="match status" value="1"/>
</dbReference>
<evidence type="ECO:0000313" key="2">
    <source>
        <dbReference type="Proteomes" id="UP000594759"/>
    </source>
</evidence>
<gene>
    <name evidence="1" type="ORF">IZT61_18055</name>
</gene>
<accession>A0A7S9PYL4</accession>
<sequence length="315" mass="36091">MDEISTLSLNNLPKVLNHDLGLYNGKMGACVAYYIKGASNSRYKTMAAKMFDEIIDNIANVECYSFSEGLLGIGWAIEWLNQNNFIKLDTDDFLEDLDDEIYKLIMYSKARSIDLNTGTVGRILYLYKRVTAQNPNRNFYRDICNKECLVLLIDELHEKLLTGDNALLNKRLSLQPENISNISQVLIMLCKLVALRLNYDLVKEMICKVTLKIEEFLTEETVKNYDINVINLIGAWLEAGDILLCDEWVAKSYLAYDKIKHLISLEECSSQQLFISSCFQSQYCTYTENDVFSCLALLTRNKKTSSSFAEAWLVK</sequence>